<sequence length="214" mass="21849">MSWSMQATLPRLTYSTERGGCASSHARQARSGPYRRTKWRYCSAAVLAVVSLCSGPTAKVGLDSSASILPSSDASMASNVLTTTPDAESRIASATRAMKPHSASVSQPSTRIRSRTRSGSSSGTASSSRSPAGIIHKDSARTNRGKASMLRNVAALSVRSASAGTPSRAAAPSAAYHCPSTTAHATPGSSDARASRNGASQAALSARSCATMSA</sequence>
<gene>
    <name evidence="2" type="ordered locus">Os07g0241866</name>
    <name evidence="2" type="ORF">OSNPB_070241866</name>
</gene>
<feature type="compositionally biased region" description="Low complexity" evidence="1">
    <location>
        <begin position="117"/>
        <end position="130"/>
    </location>
</feature>
<organism evidence="2 3">
    <name type="scientific">Oryza sativa subsp. japonica</name>
    <name type="common">Rice</name>
    <dbReference type="NCBI Taxonomy" id="39947"/>
    <lineage>
        <taxon>Eukaryota</taxon>
        <taxon>Viridiplantae</taxon>
        <taxon>Streptophyta</taxon>
        <taxon>Embryophyta</taxon>
        <taxon>Tracheophyta</taxon>
        <taxon>Spermatophyta</taxon>
        <taxon>Magnoliopsida</taxon>
        <taxon>Liliopsida</taxon>
        <taxon>Poales</taxon>
        <taxon>Poaceae</taxon>
        <taxon>BOP clade</taxon>
        <taxon>Oryzoideae</taxon>
        <taxon>Oryzeae</taxon>
        <taxon>Oryzinae</taxon>
        <taxon>Oryza</taxon>
        <taxon>Oryza sativa</taxon>
    </lineage>
</organism>
<reference evidence="2 3" key="3">
    <citation type="journal article" date="2013" name="Rice">
        <title>Improvement of the Oryza sativa Nipponbare reference genome using next generation sequence and optical map data.</title>
        <authorList>
            <person name="Kawahara Y."/>
            <person name="de la Bastide M."/>
            <person name="Hamilton J.P."/>
            <person name="Kanamori H."/>
            <person name="McCombie W.R."/>
            <person name="Ouyang S."/>
            <person name="Schwartz D.C."/>
            <person name="Tanaka T."/>
            <person name="Wu J."/>
            <person name="Zhou S."/>
            <person name="Childs K.L."/>
            <person name="Davidson R.M."/>
            <person name="Lin H."/>
            <person name="Quesada-Ocampo L."/>
            <person name="Vaillancourt B."/>
            <person name="Sakai H."/>
            <person name="Lee S.S."/>
            <person name="Kim J."/>
            <person name="Numa H."/>
            <person name="Itoh T."/>
            <person name="Buell C.R."/>
            <person name="Matsumoto T."/>
        </authorList>
    </citation>
    <scope>NUCLEOTIDE SEQUENCE [LARGE SCALE GENOMIC DNA]</scope>
    <source>
        <strain evidence="3">cv. Nipponbare</strain>
    </source>
</reference>
<keyword evidence="3" id="KW-1185">Reference proteome</keyword>
<name>A0A0P0X440_ORYSJ</name>
<dbReference type="AlphaFoldDB" id="A0A0P0X440"/>
<feature type="compositionally biased region" description="Polar residues" evidence="1">
    <location>
        <begin position="197"/>
        <end position="214"/>
    </location>
</feature>
<accession>A0A0P0X440</accession>
<evidence type="ECO:0000313" key="2">
    <source>
        <dbReference type="EMBL" id="BAT00776.1"/>
    </source>
</evidence>
<dbReference type="FunCoup" id="A0A0P0X440">
    <property type="interactions" value="331"/>
</dbReference>
<dbReference type="PaxDb" id="39947-A0A0P0X440"/>
<dbReference type="EMBL" id="AP014963">
    <property type="protein sequence ID" value="BAT00776.1"/>
    <property type="molecule type" value="Genomic_DNA"/>
</dbReference>
<evidence type="ECO:0000313" key="3">
    <source>
        <dbReference type="Proteomes" id="UP000059680"/>
    </source>
</evidence>
<feature type="non-terminal residue" evidence="2">
    <location>
        <position position="1"/>
    </location>
</feature>
<dbReference type="Proteomes" id="UP000059680">
    <property type="component" value="Chromosome 7"/>
</dbReference>
<reference evidence="2 3" key="2">
    <citation type="journal article" date="2013" name="Plant Cell Physiol.">
        <title>Rice Annotation Project Database (RAP-DB): an integrative and interactive database for rice genomics.</title>
        <authorList>
            <person name="Sakai H."/>
            <person name="Lee S.S."/>
            <person name="Tanaka T."/>
            <person name="Numa H."/>
            <person name="Kim J."/>
            <person name="Kawahara Y."/>
            <person name="Wakimoto H."/>
            <person name="Yang C.C."/>
            <person name="Iwamoto M."/>
            <person name="Abe T."/>
            <person name="Yamada Y."/>
            <person name="Muto A."/>
            <person name="Inokuchi H."/>
            <person name="Ikemura T."/>
            <person name="Matsumoto T."/>
            <person name="Sasaki T."/>
            <person name="Itoh T."/>
        </authorList>
    </citation>
    <scope>NUCLEOTIDE SEQUENCE [LARGE SCALE GENOMIC DNA]</scope>
    <source>
        <strain evidence="3">cv. Nipponbare</strain>
    </source>
</reference>
<protein>
    <submittedName>
        <fullName evidence="2">Os07g0241866 protein</fullName>
    </submittedName>
</protein>
<reference evidence="3" key="1">
    <citation type="journal article" date="2005" name="Nature">
        <title>The map-based sequence of the rice genome.</title>
        <authorList>
            <consortium name="International rice genome sequencing project (IRGSP)"/>
            <person name="Matsumoto T."/>
            <person name="Wu J."/>
            <person name="Kanamori H."/>
            <person name="Katayose Y."/>
            <person name="Fujisawa M."/>
            <person name="Namiki N."/>
            <person name="Mizuno H."/>
            <person name="Yamamoto K."/>
            <person name="Antonio B.A."/>
            <person name="Baba T."/>
            <person name="Sakata K."/>
            <person name="Nagamura Y."/>
            <person name="Aoki H."/>
            <person name="Arikawa K."/>
            <person name="Arita K."/>
            <person name="Bito T."/>
            <person name="Chiden Y."/>
            <person name="Fujitsuka N."/>
            <person name="Fukunaka R."/>
            <person name="Hamada M."/>
            <person name="Harada C."/>
            <person name="Hayashi A."/>
            <person name="Hijishita S."/>
            <person name="Honda M."/>
            <person name="Hosokawa S."/>
            <person name="Ichikawa Y."/>
            <person name="Idonuma A."/>
            <person name="Iijima M."/>
            <person name="Ikeda M."/>
            <person name="Ikeno M."/>
            <person name="Ito K."/>
            <person name="Ito S."/>
            <person name="Ito T."/>
            <person name="Ito Y."/>
            <person name="Ito Y."/>
            <person name="Iwabuchi A."/>
            <person name="Kamiya K."/>
            <person name="Karasawa W."/>
            <person name="Kurita K."/>
            <person name="Katagiri S."/>
            <person name="Kikuta A."/>
            <person name="Kobayashi H."/>
            <person name="Kobayashi N."/>
            <person name="Machita K."/>
            <person name="Maehara T."/>
            <person name="Masukawa M."/>
            <person name="Mizubayashi T."/>
            <person name="Mukai Y."/>
            <person name="Nagasaki H."/>
            <person name="Nagata Y."/>
            <person name="Naito S."/>
            <person name="Nakashima M."/>
            <person name="Nakama Y."/>
            <person name="Nakamichi Y."/>
            <person name="Nakamura M."/>
            <person name="Meguro A."/>
            <person name="Negishi M."/>
            <person name="Ohta I."/>
            <person name="Ohta T."/>
            <person name="Okamoto M."/>
            <person name="Ono N."/>
            <person name="Saji S."/>
            <person name="Sakaguchi M."/>
            <person name="Sakai K."/>
            <person name="Shibata M."/>
            <person name="Shimokawa T."/>
            <person name="Song J."/>
            <person name="Takazaki Y."/>
            <person name="Terasawa K."/>
            <person name="Tsugane M."/>
            <person name="Tsuji K."/>
            <person name="Ueda S."/>
            <person name="Waki K."/>
            <person name="Yamagata H."/>
            <person name="Yamamoto M."/>
            <person name="Yamamoto S."/>
            <person name="Yamane H."/>
            <person name="Yoshiki S."/>
            <person name="Yoshihara R."/>
            <person name="Yukawa K."/>
            <person name="Zhong H."/>
            <person name="Yano M."/>
            <person name="Yuan Q."/>
            <person name="Ouyang S."/>
            <person name="Liu J."/>
            <person name="Jones K.M."/>
            <person name="Gansberger K."/>
            <person name="Moffat K."/>
            <person name="Hill J."/>
            <person name="Bera J."/>
            <person name="Fadrosh D."/>
            <person name="Jin S."/>
            <person name="Johri S."/>
            <person name="Kim M."/>
            <person name="Overton L."/>
            <person name="Reardon M."/>
            <person name="Tsitrin T."/>
            <person name="Vuong H."/>
            <person name="Weaver B."/>
            <person name="Ciecko A."/>
            <person name="Tallon L."/>
            <person name="Jackson J."/>
            <person name="Pai G."/>
            <person name="Aken S.V."/>
            <person name="Utterback T."/>
            <person name="Reidmuller S."/>
            <person name="Feldblyum T."/>
            <person name="Hsiao J."/>
            <person name="Zismann V."/>
            <person name="Iobst S."/>
            <person name="de Vazeille A.R."/>
            <person name="Buell C.R."/>
            <person name="Ying K."/>
            <person name="Li Y."/>
            <person name="Lu T."/>
            <person name="Huang Y."/>
            <person name="Zhao Q."/>
            <person name="Feng Q."/>
            <person name="Zhang L."/>
            <person name="Zhu J."/>
            <person name="Weng Q."/>
            <person name="Mu J."/>
            <person name="Lu Y."/>
            <person name="Fan D."/>
            <person name="Liu Y."/>
            <person name="Guan J."/>
            <person name="Zhang Y."/>
            <person name="Yu S."/>
            <person name="Liu X."/>
            <person name="Zhang Y."/>
            <person name="Hong G."/>
            <person name="Han B."/>
            <person name="Choisne N."/>
            <person name="Demange N."/>
            <person name="Orjeda G."/>
            <person name="Samain S."/>
            <person name="Cattolico L."/>
            <person name="Pelletier E."/>
            <person name="Couloux A."/>
            <person name="Segurens B."/>
            <person name="Wincker P."/>
            <person name="D'Hont A."/>
            <person name="Scarpelli C."/>
            <person name="Weissenbach J."/>
            <person name="Salanoubat M."/>
            <person name="Quetier F."/>
            <person name="Yu Y."/>
            <person name="Kim H.R."/>
            <person name="Rambo T."/>
            <person name="Currie J."/>
            <person name="Collura K."/>
            <person name="Luo M."/>
            <person name="Yang T."/>
            <person name="Ammiraju J.S.S."/>
            <person name="Engler F."/>
            <person name="Soderlund C."/>
            <person name="Wing R.A."/>
            <person name="Palmer L.E."/>
            <person name="de la Bastide M."/>
            <person name="Spiegel L."/>
            <person name="Nascimento L."/>
            <person name="Zutavern T."/>
            <person name="O'Shaughnessy A."/>
            <person name="Dike S."/>
            <person name="Dedhia N."/>
            <person name="Preston R."/>
            <person name="Balija V."/>
            <person name="McCombie W.R."/>
            <person name="Chow T."/>
            <person name="Chen H."/>
            <person name="Chung M."/>
            <person name="Chen C."/>
            <person name="Shaw J."/>
            <person name="Wu H."/>
            <person name="Hsiao K."/>
            <person name="Chao Y."/>
            <person name="Chu M."/>
            <person name="Cheng C."/>
            <person name="Hour A."/>
            <person name="Lee P."/>
            <person name="Lin S."/>
            <person name="Lin Y."/>
            <person name="Liou J."/>
            <person name="Liu S."/>
            <person name="Hsing Y."/>
            <person name="Raghuvanshi S."/>
            <person name="Mohanty A."/>
            <person name="Bharti A.K."/>
            <person name="Gaur A."/>
            <person name="Gupta V."/>
            <person name="Kumar D."/>
            <person name="Ravi V."/>
            <person name="Vij S."/>
            <person name="Kapur A."/>
            <person name="Khurana P."/>
            <person name="Khurana P."/>
            <person name="Khurana J.P."/>
            <person name="Tyagi A.K."/>
            <person name="Gaikwad K."/>
            <person name="Singh A."/>
            <person name="Dalal V."/>
            <person name="Srivastava S."/>
            <person name="Dixit A."/>
            <person name="Pal A.K."/>
            <person name="Ghazi I.A."/>
            <person name="Yadav M."/>
            <person name="Pandit A."/>
            <person name="Bhargava A."/>
            <person name="Sureshbabu K."/>
            <person name="Batra K."/>
            <person name="Sharma T.R."/>
            <person name="Mohapatra T."/>
            <person name="Singh N.K."/>
            <person name="Messing J."/>
            <person name="Nelson A.B."/>
            <person name="Fuks G."/>
            <person name="Kavchok S."/>
            <person name="Keizer G."/>
            <person name="Linton E."/>
            <person name="Llaca V."/>
            <person name="Song R."/>
            <person name="Tanyolac B."/>
            <person name="Young S."/>
            <person name="Ho-Il K."/>
            <person name="Hahn J.H."/>
            <person name="Sangsakoo G."/>
            <person name="Vanavichit A."/>
            <person name="de Mattos Luiz.A.T."/>
            <person name="Zimmer P.D."/>
            <person name="Malone G."/>
            <person name="Dellagostin O."/>
            <person name="de Oliveira A.C."/>
            <person name="Bevan M."/>
            <person name="Bancroft I."/>
            <person name="Minx P."/>
            <person name="Cordum H."/>
            <person name="Wilson R."/>
            <person name="Cheng Z."/>
            <person name="Jin W."/>
            <person name="Jiang J."/>
            <person name="Leong S.A."/>
            <person name="Iwama H."/>
            <person name="Gojobori T."/>
            <person name="Itoh T."/>
            <person name="Niimura Y."/>
            <person name="Fujii Y."/>
            <person name="Habara T."/>
            <person name="Sakai H."/>
            <person name="Sato Y."/>
            <person name="Wilson G."/>
            <person name="Kumar K."/>
            <person name="McCouch S."/>
            <person name="Juretic N."/>
            <person name="Hoen D."/>
            <person name="Wright S."/>
            <person name="Bruskiewich R."/>
            <person name="Bureau T."/>
            <person name="Miyao A."/>
            <person name="Hirochika H."/>
            <person name="Nishikawa T."/>
            <person name="Kadowaki K."/>
            <person name="Sugiura M."/>
            <person name="Burr B."/>
            <person name="Sasaki T."/>
        </authorList>
    </citation>
    <scope>NUCLEOTIDE SEQUENCE [LARGE SCALE GENOMIC DNA]</scope>
    <source>
        <strain evidence="3">cv. Nipponbare</strain>
    </source>
</reference>
<feature type="compositionally biased region" description="Polar residues" evidence="1">
    <location>
        <begin position="179"/>
        <end position="189"/>
    </location>
</feature>
<feature type="region of interest" description="Disordered" evidence="1">
    <location>
        <begin position="162"/>
        <end position="214"/>
    </location>
</feature>
<feature type="region of interest" description="Disordered" evidence="1">
    <location>
        <begin position="94"/>
        <end position="146"/>
    </location>
</feature>
<proteinExistence type="predicted"/>
<dbReference type="InParanoid" id="A0A0P0X440"/>
<evidence type="ECO:0000256" key="1">
    <source>
        <dbReference type="SAM" id="MobiDB-lite"/>
    </source>
</evidence>